<name>A0ABR3QE23_9TREE</name>
<feature type="compositionally biased region" description="Low complexity" evidence="1">
    <location>
        <begin position="434"/>
        <end position="478"/>
    </location>
</feature>
<accession>A0ABR3QE23</accession>
<gene>
    <name evidence="2" type="ORF">Q8F55_000709</name>
</gene>
<reference evidence="2 3" key="1">
    <citation type="submission" date="2023-08" db="EMBL/GenBank/DDBJ databases">
        <title>Annotated Genome Sequence of Vanrija albida AlHP1.</title>
        <authorList>
            <person name="Herzog R."/>
        </authorList>
    </citation>
    <scope>NUCLEOTIDE SEQUENCE [LARGE SCALE GENOMIC DNA]</scope>
    <source>
        <strain evidence="2 3">AlHP1</strain>
    </source>
</reference>
<evidence type="ECO:0000313" key="3">
    <source>
        <dbReference type="Proteomes" id="UP001565368"/>
    </source>
</evidence>
<organism evidence="2 3">
    <name type="scientific">Vanrija albida</name>
    <dbReference type="NCBI Taxonomy" id="181172"/>
    <lineage>
        <taxon>Eukaryota</taxon>
        <taxon>Fungi</taxon>
        <taxon>Dikarya</taxon>
        <taxon>Basidiomycota</taxon>
        <taxon>Agaricomycotina</taxon>
        <taxon>Tremellomycetes</taxon>
        <taxon>Trichosporonales</taxon>
        <taxon>Trichosporonaceae</taxon>
        <taxon>Vanrija</taxon>
    </lineage>
</organism>
<feature type="compositionally biased region" description="Basic and acidic residues" evidence="1">
    <location>
        <begin position="360"/>
        <end position="422"/>
    </location>
</feature>
<dbReference type="GeneID" id="95981752"/>
<feature type="compositionally biased region" description="Pro residues" evidence="1">
    <location>
        <begin position="652"/>
        <end position="662"/>
    </location>
</feature>
<keyword evidence="3" id="KW-1185">Reference proteome</keyword>
<feature type="region of interest" description="Disordered" evidence="1">
    <location>
        <begin position="1"/>
        <end position="45"/>
    </location>
</feature>
<feature type="region of interest" description="Disordered" evidence="1">
    <location>
        <begin position="281"/>
        <end position="618"/>
    </location>
</feature>
<feature type="compositionally biased region" description="Polar residues" evidence="1">
    <location>
        <begin position="152"/>
        <end position="165"/>
    </location>
</feature>
<feature type="region of interest" description="Disordered" evidence="1">
    <location>
        <begin position="639"/>
        <end position="793"/>
    </location>
</feature>
<feature type="region of interest" description="Disordered" evidence="1">
    <location>
        <begin position="210"/>
        <end position="249"/>
    </location>
</feature>
<feature type="compositionally biased region" description="Low complexity" evidence="1">
    <location>
        <begin position="585"/>
        <end position="599"/>
    </location>
</feature>
<protein>
    <recommendedName>
        <fullName evidence="4">Inner centromere protein ARK-binding domain-containing protein</fullName>
    </recommendedName>
</protein>
<feature type="region of interest" description="Disordered" evidence="1">
    <location>
        <begin position="151"/>
        <end position="178"/>
    </location>
</feature>
<dbReference type="RefSeq" id="XP_069212904.1">
    <property type="nucleotide sequence ID" value="XM_069349360.1"/>
</dbReference>
<feature type="compositionally biased region" description="Low complexity" evidence="1">
    <location>
        <begin position="327"/>
        <end position="356"/>
    </location>
</feature>
<comment type="caution">
    <text evidence="2">The sequence shown here is derived from an EMBL/GenBank/DDBJ whole genome shotgun (WGS) entry which is preliminary data.</text>
</comment>
<feature type="compositionally biased region" description="Low complexity" evidence="1">
    <location>
        <begin position="711"/>
        <end position="731"/>
    </location>
</feature>
<feature type="compositionally biased region" description="Low complexity" evidence="1">
    <location>
        <begin position="747"/>
        <end position="756"/>
    </location>
</feature>
<proteinExistence type="predicted"/>
<evidence type="ECO:0000256" key="1">
    <source>
        <dbReference type="SAM" id="MobiDB-lite"/>
    </source>
</evidence>
<dbReference type="EMBL" id="JBBXJM010000001">
    <property type="protein sequence ID" value="KAL1412960.1"/>
    <property type="molecule type" value="Genomic_DNA"/>
</dbReference>
<feature type="compositionally biased region" description="Polar residues" evidence="1">
    <location>
        <begin position="281"/>
        <end position="309"/>
    </location>
</feature>
<feature type="compositionally biased region" description="Low complexity" evidence="1">
    <location>
        <begin position="488"/>
        <end position="497"/>
    </location>
</feature>
<dbReference type="Proteomes" id="UP001565368">
    <property type="component" value="Unassembled WGS sequence"/>
</dbReference>
<evidence type="ECO:0000313" key="2">
    <source>
        <dbReference type="EMBL" id="KAL1412960.1"/>
    </source>
</evidence>
<evidence type="ECO:0008006" key="4">
    <source>
        <dbReference type="Google" id="ProtNLM"/>
    </source>
</evidence>
<feature type="compositionally biased region" description="Polar residues" evidence="1">
    <location>
        <begin position="34"/>
        <end position="45"/>
    </location>
</feature>
<sequence>MTARTAGPQRFPQDPTARHSHYGPTAYRGGRRPGTQSNRSSILSQAAMTSEELWALEDEIPDLSNPMRKASERPLDTVRRMSFTEEPLNTFGFPSEVIWPTAPLESYVPPPKAKSYTNVAGAGKRRSMLKKSTSRADSIDAAYATPAFVTKDGNSSAHSSTTDLSMGSPIPMNKSSLSRPPSLGYSLDLLSSLAPREGGYALAAQMAYPGSSPVSSMHSEGDRRSIHTSPSFRNSRGPPARSAGMRWNDSDDLIIPPSVRHSTATTISTVSYHEEVVIVTPDSQQSSPQLSAVQSNTPVAPSPLSQHTTAADVRPRNVTPGQQQQNGAPAAGPTAATAAAAVTAAAATTAAVAAAKPKSKKELKAEAKAAALESKRLAEQKAREKAETERRAREEKAKAKADAAKKAKEDKARLKAEKEAAKRASIMPKPKPAPAAATAAVASAATAAANKVRAPNGTAAPAPQQRPQATQLPQAKPAPTAPLPVPPQRAAAAAPSPNGNAQVPPPPTQQAPTQAPKSTIVAVPPTNGSDAPLPVPKGASAPVPAQPNPPVQQRVPALPQKQPSGSIPETLVTPAPSTVSRDGSSVRAPSSTAPSSSPAQRHSVLASTPSQASLKPKTSIFSSIKKRFSMVSMNQVAPIKADRPASVAAKATPPPPTPPPKSAQPSPVRPAALNVPKPVIVPPRGSSLATGPVMDDTPGTESELERHASLSNPSSVVVTPTTSVATNSSPSFFPVRPNPAFRDRSDSVNSSSTDPSFVTPATEGEAPDNRVSKLSLAPSNEAPLPVPVAAVAH</sequence>